<keyword evidence="3" id="KW-1185">Reference proteome</keyword>
<name>A0A367F106_9ACTN</name>
<dbReference type="AlphaFoldDB" id="A0A367F106"/>
<dbReference type="Proteomes" id="UP000253094">
    <property type="component" value="Unassembled WGS sequence"/>
</dbReference>
<dbReference type="InterPro" id="IPR005183">
    <property type="entry name" value="DUF305_CopM-like"/>
</dbReference>
<dbReference type="OrthoDB" id="26872at2"/>
<dbReference type="Pfam" id="PF03713">
    <property type="entry name" value="DUF305"/>
    <property type="match status" value="1"/>
</dbReference>
<reference evidence="2 3" key="1">
    <citation type="submission" date="2018-06" db="EMBL/GenBank/DDBJ databases">
        <title>Sphaerisporangium craniellae sp. nov., isolated from a marine sponge in the South China Sea.</title>
        <authorList>
            <person name="Li L."/>
        </authorList>
    </citation>
    <scope>NUCLEOTIDE SEQUENCE [LARGE SCALE GENOMIC DNA]</scope>
    <source>
        <strain evidence="2 3">CCTCC AA 208026</strain>
    </source>
</reference>
<dbReference type="InterPro" id="IPR012347">
    <property type="entry name" value="Ferritin-like"/>
</dbReference>
<dbReference type="Gene3D" id="1.20.1260.10">
    <property type="match status" value="1"/>
</dbReference>
<gene>
    <name evidence="2" type="ORF">DQ384_33655</name>
</gene>
<evidence type="ECO:0000313" key="2">
    <source>
        <dbReference type="EMBL" id="RCG24056.1"/>
    </source>
</evidence>
<evidence type="ECO:0000259" key="1">
    <source>
        <dbReference type="Pfam" id="PF03713"/>
    </source>
</evidence>
<protein>
    <submittedName>
        <fullName evidence="2">DUF305 domain-containing protein</fullName>
    </submittedName>
</protein>
<dbReference type="PANTHER" id="PTHR36933">
    <property type="entry name" value="SLL0788 PROTEIN"/>
    <property type="match status" value="1"/>
</dbReference>
<evidence type="ECO:0000313" key="3">
    <source>
        <dbReference type="Proteomes" id="UP000253094"/>
    </source>
</evidence>
<organism evidence="2 3">
    <name type="scientific">Sphaerisporangium album</name>
    <dbReference type="NCBI Taxonomy" id="509200"/>
    <lineage>
        <taxon>Bacteria</taxon>
        <taxon>Bacillati</taxon>
        <taxon>Actinomycetota</taxon>
        <taxon>Actinomycetes</taxon>
        <taxon>Streptosporangiales</taxon>
        <taxon>Streptosporangiaceae</taxon>
        <taxon>Sphaerisporangium</taxon>
    </lineage>
</organism>
<proteinExistence type="predicted"/>
<comment type="caution">
    <text evidence="2">The sequence shown here is derived from an EMBL/GenBank/DDBJ whole genome shotgun (WGS) entry which is preliminary data.</text>
</comment>
<sequence>MTAAVATIPPGFNGTDVAWLQLMIPMDGQTLALLDLARARGTDPELKRLAARVKDSHTAELTGLRRLLARTGLPSTNPHEGHSMPGMVNAADLAELGRTAGAEFDRRFAERLREHLDQSVTVSRGEQASGLNRDTRRLAAAIERLRATQRADLDGVTPP</sequence>
<accession>A0A367F106</accession>
<dbReference type="PANTHER" id="PTHR36933:SF1">
    <property type="entry name" value="SLL0788 PROTEIN"/>
    <property type="match status" value="1"/>
</dbReference>
<feature type="domain" description="DUF305" evidence="1">
    <location>
        <begin position="16"/>
        <end position="148"/>
    </location>
</feature>
<dbReference type="EMBL" id="QOIL01000025">
    <property type="protein sequence ID" value="RCG24056.1"/>
    <property type="molecule type" value="Genomic_DNA"/>
</dbReference>